<sequence>MRGEHGVDLLSLSGSALSAAVSHLGQDATAPAETMTRAGLMVGHRSERGGRVTAGLSDEDLIDPPGMPTEG</sequence>
<keyword evidence="3" id="KW-1185">Reference proteome</keyword>
<accession>A0AAN8AED4</accession>
<name>A0AAN8AED4_ELEMC</name>
<reference evidence="2 3" key="2">
    <citation type="journal article" date="2023" name="Mol. Biol. Evol.">
        <title>Genomics of Secondarily Temperate Adaptation in the Only Non-Antarctic Icefish.</title>
        <authorList>
            <person name="Rivera-Colon A.G."/>
            <person name="Rayamajhi N."/>
            <person name="Minhas B.F."/>
            <person name="Madrigal G."/>
            <person name="Bilyk K.T."/>
            <person name="Yoon V."/>
            <person name="Hune M."/>
            <person name="Gregory S."/>
            <person name="Cheng C.H.C."/>
            <person name="Catchen J.M."/>
        </authorList>
    </citation>
    <scope>NUCLEOTIDE SEQUENCE [LARGE SCALE GENOMIC DNA]</scope>
    <source>
        <strain evidence="2">JMC-PN-2008</strain>
    </source>
</reference>
<protein>
    <submittedName>
        <fullName evidence="2">Uncharacterized protein</fullName>
    </submittedName>
</protein>
<evidence type="ECO:0000313" key="2">
    <source>
        <dbReference type="EMBL" id="KAK5852779.1"/>
    </source>
</evidence>
<evidence type="ECO:0000256" key="1">
    <source>
        <dbReference type="SAM" id="MobiDB-lite"/>
    </source>
</evidence>
<dbReference type="Proteomes" id="UP001346869">
    <property type="component" value="Unassembled WGS sequence"/>
</dbReference>
<gene>
    <name evidence="2" type="ORF">PBY51_006620</name>
</gene>
<dbReference type="AlphaFoldDB" id="A0AAN8AED4"/>
<evidence type="ECO:0000313" key="3">
    <source>
        <dbReference type="Proteomes" id="UP001346869"/>
    </source>
</evidence>
<reference evidence="2 3" key="1">
    <citation type="journal article" date="2023" name="Genes (Basel)">
        <title>Chromosome-Level Genome Assembly and Circadian Gene Repertoire of the Patagonia Blennie Eleginops maclovinus-The Closest Ancestral Proxy of Antarctic Cryonotothenioids.</title>
        <authorList>
            <person name="Cheng C.C."/>
            <person name="Rivera-Colon A.G."/>
            <person name="Minhas B.F."/>
            <person name="Wilson L."/>
            <person name="Rayamajhi N."/>
            <person name="Vargas-Chacoff L."/>
            <person name="Catchen J.M."/>
        </authorList>
    </citation>
    <scope>NUCLEOTIDE SEQUENCE [LARGE SCALE GENOMIC DNA]</scope>
    <source>
        <strain evidence="2">JMC-PN-2008</strain>
    </source>
</reference>
<organism evidence="2 3">
    <name type="scientific">Eleginops maclovinus</name>
    <name type="common">Patagonian blennie</name>
    <name type="synonym">Eleginus maclovinus</name>
    <dbReference type="NCBI Taxonomy" id="56733"/>
    <lineage>
        <taxon>Eukaryota</taxon>
        <taxon>Metazoa</taxon>
        <taxon>Chordata</taxon>
        <taxon>Craniata</taxon>
        <taxon>Vertebrata</taxon>
        <taxon>Euteleostomi</taxon>
        <taxon>Actinopterygii</taxon>
        <taxon>Neopterygii</taxon>
        <taxon>Teleostei</taxon>
        <taxon>Neoteleostei</taxon>
        <taxon>Acanthomorphata</taxon>
        <taxon>Eupercaria</taxon>
        <taxon>Perciformes</taxon>
        <taxon>Notothenioidei</taxon>
        <taxon>Eleginopidae</taxon>
        <taxon>Eleginops</taxon>
    </lineage>
</organism>
<comment type="caution">
    <text evidence="2">The sequence shown here is derived from an EMBL/GenBank/DDBJ whole genome shotgun (WGS) entry which is preliminary data.</text>
</comment>
<proteinExistence type="predicted"/>
<dbReference type="EMBL" id="JAUZQC010000020">
    <property type="protein sequence ID" value="KAK5852779.1"/>
    <property type="molecule type" value="Genomic_DNA"/>
</dbReference>
<feature type="region of interest" description="Disordered" evidence="1">
    <location>
        <begin position="42"/>
        <end position="71"/>
    </location>
</feature>